<evidence type="ECO:0000256" key="2">
    <source>
        <dbReference type="ARBA" id="ARBA00023136"/>
    </source>
</evidence>
<dbReference type="InterPro" id="IPR041700">
    <property type="entry name" value="OMP_b-brl_3"/>
</dbReference>
<accession>A0A432E1I2</accession>
<gene>
    <name evidence="5" type="ORF">EJ377_04760</name>
</gene>
<sequence>MTDPEKSNSFRYNEKNYAAYISFERSFNEQWSAKAGLRYEYSMVNGNSLTSGSRLKLHTENSFLPLTFL</sequence>
<keyword evidence="5" id="KW-0675">Receptor</keyword>
<evidence type="ECO:0000259" key="4">
    <source>
        <dbReference type="Pfam" id="PF14905"/>
    </source>
</evidence>
<dbReference type="EMBL" id="RYFC01000001">
    <property type="protein sequence ID" value="RTZ50454.1"/>
    <property type="molecule type" value="Genomic_DNA"/>
</dbReference>
<organism evidence="5 6">
    <name type="scientific">Chryseobacterium arthrosphaerae</name>
    <dbReference type="NCBI Taxonomy" id="651561"/>
    <lineage>
        <taxon>Bacteria</taxon>
        <taxon>Pseudomonadati</taxon>
        <taxon>Bacteroidota</taxon>
        <taxon>Flavobacteriia</taxon>
        <taxon>Flavobacteriales</taxon>
        <taxon>Weeksellaceae</taxon>
        <taxon>Chryseobacterium group</taxon>
        <taxon>Chryseobacterium</taxon>
    </lineage>
</organism>
<dbReference type="Pfam" id="PF14905">
    <property type="entry name" value="OMP_b-brl_3"/>
    <property type="match status" value="1"/>
</dbReference>
<comment type="caution">
    <text evidence="5">The sequence shown here is derived from an EMBL/GenBank/DDBJ whole genome shotgun (WGS) entry which is preliminary data.</text>
</comment>
<dbReference type="InterPro" id="IPR036942">
    <property type="entry name" value="Beta-barrel_TonB_sf"/>
</dbReference>
<name>A0A432E1I2_9FLAO</name>
<dbReference type="Proteomes" id="UP000276953">
    <property type="component" value="Unassembled WGS sequence"/>
</dbReference>
<keyword evidence="2" id="KW-0472">Membrane</keyword>
<keyword evidence="3" id="KW-0998">Cell outer membrane</keyword>
<protein>
    <submittedName>
        <fullName evidence="5">TonB-dependent receptor</fullName>
    </submittedName>
</protein>
<evidence type="ECO:0000256" key="3">
    <source>
        <dbReference type="ARBA" id="ARBA00023237"/>
    </source>
</evidence>
<proteinExistence type="predicted"/>
<dbReference type="SUPFAM" id="SSF56935">
    <property type="entry name" value="Porins"/>
    <property type="match status" value="1"/>
</dbReference>
<evidence type="ECO:0000313" key="5">
    <source>
        <dbReference type="EMBL" id="RTZ50454.1"/>
    </source>
</evidence>
<reference evidence="5 6" key="1">
    <citation type="submission" date="2018-12" db="EMBL/GenBank/DDBJ databases">
        <title>Draft Genome Sequence of Chryseobacterium arthrosphaerae strain ED882-96 Isolated from the Blood of a Patient with Liver Cirrhosis in Taiwan.</title>
        <authorList>
            <person name="Lin J.-N."/>
            <person name="Lai C.-H."/>
            <person name="Yang C.-H."/>
            <person name="Huang Y.-H."/>
        </authorList>
    </citation>
    <scope>NUCLEOTIDE SEQUENCE [LARGE SCALE GENOMIC DNA]</scope>
    <source>
        <strain evidence="5 6">ED882-96</strain>
    </source>
</reference>
<dbReference type="Gene3D" id="2.40.170.20">
    <property type="entry name" value="TonB-dependent receptor, beta-barrel domain"/>
    <property type="match status" value="1"/>
</dbReference>
<feature type="domain" description="Outer membrane protein beta-barrel" evidence="4">
    <location>
        <begin position="2"/>
        <end position="63"/>
    </location>
</feature>
<dbReference type="GO" id="GO:0009279">
    <property type="term" value="C:cell outer membrane"/>
    <property type="evidence" value="ECO:0007669"/>
    <property type="project" value="UniProtKB-SubCell"/>
</dbReference>
<evidence type="ECO:0000313" key="6">
    <source>
        <dbReference type="Proteomes" id="UP000276953"/>
    </source>
</evidence>
<evidence type="ECO:0000256" key="1">
    <source>
        <dbReference type="ARBA" id="ARBA00004442"/>
    </source>
</evidence>
<comment type="subcellular location">
    <subcellularLocation>
        <location evidence="1">Cell outer membrane</location>
    </subcellularLocation>
</comment>
<dbReference type="AlphaFoldDB" id="A0A432E1I2"/>